<sequence length="315" mass="35245">MSARKIITVLGATGAQGGSVADVFLSDTKLHCEWTVRAVTRDPSKPEAQKLRNRGAEVVRADLDDKSSLIRVFTGAAAAFAVTNFWEEMSMDVEIQQGKNIVDAAKETGLPHLIWSSLRSVAELTKGKLSHVYHFESKAEVERYAIQQGVPSTFFLAGFYMQNLIGNLFKPEPPQNNWTLMLPMPENTPIPLFDVENTGNFVKAVVTKRDQLLNKRVLGASRYQTPVEIVNGFTDQFPELSKNAMYKRLSNEDFQKRLVENFGLTPTAALQTSETMMAMSEGGYFGFEPLDESLALLEEQPTAWMQFLARKVNIR</sequence>
<comment type="caution">
    <text evidence="4">The sequence shown here is derived from an EMBL/GenBank/DDBJ whole genome shotgun (WGS) entry which is preliminary data.</text>
</comment>
<evidence type="ECO:0000313" key="4">
    <source>
        <dbReference type="EMBL" id="SPO06486.1"/>
    </source>
</evidence>
<protein>
    <submittedName>
        <fullName evidence="4">Related to nitrogen metabolic regulation protein nmr</fullName>
    </submittedName>
</protein>
<dbReference type="InterPro" id="IPR008030">
    <property type="entry name" value="NmrA-like"/>
</dbReference>
<feature type="domain" description="NmrA-like" evidence="3">
    <location>
        <begin position="5"/>
        <end position="295"/>
    </location>
</feature>
<comment type="similarity">
    <text evidence="1">Belongs to the NmrA-type oxidoreductase family.</text>
</comment>
<keyword evidence="5" id="KW-1185">Reference proteome</keyword>
<dbReference type="Gene3D" id="3.40.50.720">
    <property type="entry name" value="NAD(P)-binding Rossmann-like Domain"/>
    <property type="match status" value="1"/>
</dbReference>
<dbReference type="EMBL" id="ONZQ02000016">
    <property type="protein sequence ID" value="SPO06486.1"/>
    <property type="molecule type" value="Genomic_DNA"/>
</dbReference>
<dbReference type="PANTHER" id="PTHR42748:SF31">
    <property type="entry name" value="NMRA-LIKE DOMAIN-CONTAINING PROTEIN-RELATED"/>
    <property type="match status" value="1"/>
</dbReference>
<proteinExistence type="inferred from homology"/>
<gene>
    <name evidence="4" type="ORF">DNG_09176</name>
</gene>
<dbReference type="Proteomes" id="UP001187682">
    <property type="component" value="Unassembled WGS sequence"/>
</dbReference>
<dbReference type="SUPFAM" id="SSF51735">
    <property type="entry name" value="NAD(P)-binding Rossmann-fold domains"/>
    <property type="match status" value="1"/>
</dbReference>
<dbReference type="InterPro" id="IPR051164">
    <property type="entry name" value="NmrA-like_oxidored"/>
</dbReference>
<accession>A0AAE8N566</accession>
<reference evidence="4" key="1">
    <citation type="submission" date="2018-03" db="EMBL/GenBank/DDBJ databases">
        <authorList>
            <person name="Guldener U."/>
        </authorList>
    </citation>
    <scope>NUCLEOTIDE SEQUENCE</scope>
</reference>
<dbReference type="Gene3D" id="3.90.25.10">
    <property type="entry name" value="UDP-galactose 4-epimerase, domain 1"/>
    <property type="match status" value="1"/>
</dbReference>
<dbReference type="GO" id="GO:0005634">
    <property type="term" value="C:nucleus"/>
    <property type="evidence" value="ECO:0007669"/>
    <property type="project" value="TreeGrafter"/>
</dbReference>
<name>A0AAE8N566_9PEZI</name>
<dbReference type="Pfam" id="PF05368">
    <property type="entry name" value="NmrA"/>
    <property type="match status" value="1"/>
</dbReference>
<evidence type="ECO:0000259" key="3">
    <source>
        <dbReference type="Pfam" id="PF05368"/>
    </source>
</evidence>
<organism evidence="4 5">
    <name type="scientific">Cephalotrichum gorgonifer</name>
    <dbReference type="NCBI Taxonomy" id="2041049"/>
    <lineage>
        <taxon>Eukaryota</taxon>
        <taxon>Fungi</taxon>
        <taxon>Dikarya</taxon>
        <taxon>Ascomycota</taxon>
        <taxon>Pezizomycotina</taxon>
        <taxon>Sordariomycetes</taxon>
        <taxon>Hypocreomycetidae</taxon>
        <taxon>Microascales</taxon>
        <taxon>Microascaceae</taxon>
        <taxon>Cephalotrichum</taxon>
    </lineage>
</organism>
<dbReference type="CDD" id="cd05251">
    <property type="entry name" value="NmrA_like_SDR_a"/>
    <property type="match status" value="1"/>
</dbReference>
<dbReference type="PANTHER" id="PTHR42748">
    <property type="entry name" value="NITROGEN METABOLITE REPRESSION PROTEIN NMRA FAMILY MEMBER"/>
    <property type="match status" value="1"/>
</dbReference>
<evidence type="ECO:0000256" key="2">
    <source>
        <dbReference type="ARBA" id="ARBA00022857"/>
    </source>
</evidence>
<evidence type="ECO:0000256" key="1">
    <source>
        <dbReference type="ARBA" id="ARBA00006328"/>
    </source>
</evidence>
<keyword evidence="2" id="KW-0521">NADP</keyword>
<dbReference type="InterPro" id="IPR036291">
    <property type="entry name" value="NAD(P)-bd_dom_sf"/>
</dbReference>
<evidence type="ECO:0000313" key="5">
    <source>
        <dbReference type="Proteomes" id="UP001187682"/>
    </source>
</evidence>
<dbReference type="AlphaFoldDB" id="A0AAE8N566"/>